<dbReference type="EMBL" id="BAAASZ010000018">
    <property type="protein sequence ID" value="GAA2439670.1"/>
    <property type="molecule type" value="Genomic_DNA"/>
</dbReference>
<organism evidence="2 3">
    <name type="scientific">Streptomyces macrosporus</name>
    <dbReference type="NCBI Taxonomy" id="44032"/>
    <lineage>
        <taxon>Bacteria</taxon>
        <taxon>Bacillati</taxon>
        <taxon>Actinomycetota</taxon>
        <taxon>Actinomycetes</taxon>
        <taxon>Kitasatosporales</taxon>
        <taxon>Streptomycetaceae</taxon>
        <taxon>Streptomyces</taxon>
    </lineage>
</organism>
<evidence type="ECO:0000313" key="2">
    <source>
        <dbReference type="EMBL" id="GAA2439670.1"/>
    </source>
</evidence>
<reference evidence="2 3" key="1">
    <citation type="journal article" date="2019" name="Int. J. Syst. Evol. Microbiol.">
        <title>The Global Catalogue of Microorganisms (GCM) 10K type strain sequencing project: providing services to taxonomists for standard genome sequencing and annotation.</title>
        <authorList>
            <consortium name="The Broad Institute Genomics Platform"/>
            <consortium name="The Broad Institute Genome Sequencing Center for Infectious Disease"/>
            <person name="Wu L."/>
            <person name="Ma J."/>
        </authorList>
    </citation>
    <scope>NUCLEOTIDE SEQUENCE [LARGE SCALE GENOMIC DNA]</scope>
    <source>
        <strain evidence="2 3">JCM 6305</strain>
    </source>
</reference>
<evidence type="ECO:0000313" key="3">
    <source>
        <dbReference type="Proteomes" id="UP001501638"/>
    </source>
</evidence>
<sequence length="152" mass="17058">MRNSRLCAAHNHGMTDIVEAAWHKILATVGMPTRPEGSPLLEPFTAVVRAAHAEPLLRRLHPWTGMWELHFSRCTELRPTWDIPYTGTLRDGRYHVEGPHRSSPRIAETDSVKTALAMVIDRLPPGCGPAFVGTDVEQKPQSHRKRVQVDLS</sequence>
<evidence type="ECO:0000256" key="1">
    <source>
        <dbReference type="SAM" id="MobiDB-lite"/>
    </source>
</evidence>
<feature type="region of interest" description="Disordered" evidence="1">
    <location>
        <begin position="132"/>
        <end position="152"/>
    </location>
</feature>
<proteinExistence type="predicted"/>
<dbReference type="Pfam" id="PF19692">
    <property type="entry name" value="DUF6193"/>
    <property type="match status" value="1"/>
</dbReference>
<gene>
    <name evidence="2" type="ORF">GCM10010405_23770</name>
</gene>
<keyword evidence="3" id="KW-1185">Reference proteome</keyword>
<comment type="caution">
    <text evidence="2">The sequence shown here is derived from an EMBL/GenBank/DDBJ whole genome shotgun (WGS) entry which is preliminary data.</text>
</comment>
<dbReference type="Proteomes" id="UP001501638">
    <property type="component" value="Unassembled WGS sequence"/>
</dbReference>
<dbReference type="InterPro" id="IPR045682">
    <property type="entry name" value="DUF6193"/>
</dbReference>
<name>A0ABN3JWJ7_9ACTN</name>
<protein>
    <submittedName>
        <fullName evidence="2">Uncharacterized protein</fullName>
    </submittedName>
</protein>
<accession>A0ABN3JWJ7</accession>